<dbReference type="RefSeq" id="WP_165003943.1">
    <property type="nucleotide sequence ID" value="NZ_CP064955.1"/>
</dbReference>
<reference evidence="1 2" key="1">
    <citation type="submission" date="2020-11" db="EMBL/GenBank/DDBJ databases">
        <title>Corynebacterium sp. MC1420.</title>
        <authorList>
            <person name="Zhou J."/>
        </authorList>
    </citation>
    <scope>NUCLEOTIDE SEQUENCE [LARGE SCALE GENOMIC DNA]</scope>
    <source>
        <strain evidence="1 2">MC1420</strain>
    </source>
</reference>
<dbReference type="Proteomes" id="UP000594586">
    <property type="component" value="Chromosome"/>
</dbReference>
<sequence>MSTSTFVTIDRVIAAMENHGISLVDDPSGRTAHANINGFEVMFVILDSVLIVRTASATEVPSDTPDPTLYLAANQLNSSLAGARAIVVNRQQNITVRTEAEIQVAAGLTEQQLSSALKRAVDGILHAQDALTVTAEHFEQLRDDAAGTADPGE</sequence>
<proteinExistence type="predicted"/>
<evidence type="ECO:0000313" key="2">
    <source>
        <dbReference type="Proteomes" id="UP000594586"/>
    </source>
</evidence>
<gene>
    <name evidence="1" type="ORF">G7Y29_05870</name>
</gene>
<protein>
    <submittedName>
        <fullName evidence="1">YbjN domain-containing protein</fullName>
    </submittedName>
</protein>
<name>A0A7T0KL58_9CORY</name>
<dbReference type="KEGG" id="cqn:G7Y29_05870"/>
<keyword evidence="2" id="KW-1185">Reference proteome</keyword>
<evidence type="ECO:0000313" key="1">
    <source>
        <dbReference type="EMBL" id="QPK82436.1"/>
    </source>
</evidence>
<dbReference type="Pfam" id="PF10722">
    <property type="entry name" value="YbjN"/>
    <property type="match status" value="1"/>
</dbReference>
<dbReference type="InterPro" id="IPR019660">
    <property type="entry name" value="Put_sensory_transdc_reg_YbjN"/>
</dbReference>
<organism evidence="1 2">
    <name type="scientific">Corynebacterium qintianiae</name>
    <dbReference type="NCBI Taxonomy" id="2709392"/>
    <lineage>
        <taxon>Bacteria</taxon>
        <taxon>Bacillati</taxon>
        <taxon>Actinomycetota</taxon>
        <taxon>Actinomycetes</taxon>
        <taxon>Mycobacteriales</taxon>
        <taxon>Corynebacteriaceae</taxon>
        <taxon>Corynebacterium</taxon>
    </lineage>
</organism>
<dbReference type="AlphaFoldDB" id="A0A7T0KL58"/>
<dbReference type="EMBL" id="CP064955">
    <property type="protein sequence ID" value="QPK82436.1"/>
    <property type="molecule type" value="Genomic_DNA"/>
</dbReference>
<accession>A0A7T0KL58</accession>